<dbReference type="AlphaFoldDB" id="Q2YZP4"/>
<feature type="transmembrane region" description="Helical" evidence="1">
    <location>
        <begin position="126"/>
        <end position="144"/>
    </location>
</feature>
<evidence type="ECO:0000313" key="2">
    <source>
        <dbReference type="EMBL" id="CAI78654.1"/>
    </source>
</evidence>
<feature type="transmembrane region" description="Helical" evidence="1">
    <location>
        <begin position="101"/>
        <end position="120"/>
    </location>
</feature>
<proteinExistence type="predicted"/>
<feature type="transmembrane region" description="Helical" evidence="1">
    <location>
        <begin position="258"/>
        <end position="284"/>
    </location>
</feature>
<feature type="transmembrane region" description="Helical" evidence="1">
    <location>
        <begin position="425"/>
        <end position="444"/>
    </location>
</feature>
<keyword evidence="1" id="KW-0812">Transmembrane</keyword>
<name>Q2YZP4_9DELT</name>
<feature type="transmembrane region" description="Helical" evidence="1">
    <location>
        <begin position="151"/>
        <end position="180"/>
    </location>
</feature>
<feature type="transmembrane region" description="Helical" evidence="1">
    <location>
        <begin position="450"/>
        <end position="474"/>
    </location>
</feature>
<feature type="transmembrane region" description="Helical" evidence="1">
    <location>
        <begin position="186"/>
        <end position="205"/>
    </location>
</feature>
<feature type="transmembrane region" description="Helical" evidence="1">
    <location>
        <begin position="71"/>
        <end position="89"/>
    </location>
</feature>
<reference evidence="2" key="1">
    <citation type="journal article" date="2005" name="Environ. Microbiol.">
        <title>Lateral gene transfer and phylogenetic assignment of environmental fosmid clones.</title>
        <authorList>
            <person name="Nesbo C.L."/>
            <person name="Boucher Y."/>
            <person name="Dlutek M."/>
            <person name="Doolittle F.W."/>
        </authorList>
    </citation>
    <scope>NUCLEOTIDE SEQUENCE</scope>
</reference>
<feature type="transmembrane region" description="Helical" evidence="1">
    <location>
        <begin position="29"/>
        <end position="51"/>
    </location>
</feature>
<feature type="transmembrane region" description="Helical" evidence="1">
    <location>
        <begin position="530"/>
        <end position="553"/>
    </location>
</feature>
<accession>Q2YZP4</accession>
<organism evidence="2">
    <name type="scientific">uncultured delta proteobacterium</name>
    <dbReference type="NCBI Taxonomy" id="34034"/>
    <lineage>
        <taxon>Bacteria</taxon>
        <taxon>Deltaproteobacteria</taxon>
        <taxon>environmental samples</taxon>
    </lineage>
</organism>
<sequence length="565" mass="63297">MRNALPILLRPRMLSSIIGIRPGKKGNNWWRVFMFSAIGLIFWIGAFAIFFRVLNYFNSVEDFGDILAMKLLSMMIITFFALLLFSNIINSLSHLYLSRDLPLLHSLPVSSMDIFLSRWISSAFDSSWMVILFSMPVFLSYGIIYSAGIGFYLIAFCAIIILCLIAAAISSMLVMLGAVILPAGKIRALFVVMGVALAILLVIVLRMIRPEQLVNPETFASVVNYLNTMQALDSPLLPTTWITDAASFALKGRWKSSLFNLSLCASFAYTLIFINVSFAGFSYFRGFSRAQTTAKRLFSPLTFQGRTWDSLLNFLHRPAKAFAVKEIRSFFRDSTQWPQLFLICALIVIYLYNFSVLPLDKSPIRTIYLQNVFSFLNMGLAAFVLSAIAARFVFPAVSIESEAFWIIQAAPVSIKTFLWIKFFLYYIPLLIVSEILIIASNILLGVTPFIMGLSIITMFCLVPAVVALAVGLGARYPDFKSENPALAATSFGGLLFMVCAFALIASVIILEAGPVYYTFMAQVHGRNLSVFHAFWLIISFSTAFILCVFAIYFPMRLGEKHLKKL</sequence>
<keyword evidence="1" id="KW-1133">Transmembrane helix</keyword>
<feature type="transmembrane region" description="Helical" evidence="1">
    <location>
        <begin position="372"/>
        <end position="397"/>
    </location>
</feature>
<dbReference type="InterPro" id="IPR031599">
    <property type="entry name" value="ABC_tran_2"/>
</dbReference>
<evidence type="ECO:0000256" key="1">
    <source>
        <dbReference type="SAM" id="Phobius"/>
    </source>
</evidence>
<feature type="transmembrane region" description="Helical" evidence="1">
    <location>
        <begin position="340"/>
        <end position="360"/>
    </location>
</feature>
<dbReference type="EMBL" id="AJ937768">
    <property type="protein sequence ID" value="CAI78654.1"/>
    <property type="molecule type" value="Genomic_DNA"/>
</dbReference>
<dbReference type="Pfam" id="PF16949">
    <property type="entry name" value="ABC_tran_2"/>
    <property type="match status" value="1"/>
</dbReference>
<feature type="transmembrane region" description="Helical" evidence="1">
    <location>
        <begin position="486"/>
        <end position="510"/>
    </location>
</feature>
<evidence type="ECO:0008006" key="3">
    <source>
        <dbReference type="Google" id="ProtNLM"/>
    </source>
</evidence>
<keyword evidence="1" id="KW-0472">Membrane</keyword>
<protein>
    <recommendedName>
        <fullName evidence="3">ABC-2 type transport system permease protein</fullName>
    </recommendedName>
</protein>